<gene>
    <name evidence="3" type="ORF">FNT36_10175</name>
</gene>
<accession>A0A558BZ48</accession>
<dbReference type="Pfam" id="PF18935">
    <property type="entry name" value="DUF5683"/>
    <property type="match status" value="1"/>
</dbReference>
<feature type="signal peptide" evidence="1">
    <location>
        <begin position="1"/>
        <end position="29"/>
    </location>
</feature>
<evidence type="ECO:0000256" key="1">
    <source>
        <dbReference type="SAM" id="SignalP"/>
    </source>
</evidence>
<dbReference type="Proteomes" id="UP000317624">
    <property type="component" value="Unassembled WGS sequence"/>
</dbReference>
<dbReference type="EMBL" id="VMRJ01000002">
    <property type="protein sequence ID" value="TVT41779.1"/>
    <property type="molecule type" value="Genomic_DNA"/>
</dbReference>
<protein>
    <recommendedName>
        <fullName evidence="2">DUF5683 domain-containing protein</fullName>
    </recommendedName>
</protein>
<organism evidence="3 4">
    <name type="scientific">Hymenobacter setariae</name>
    <dbReference type="NCBI Taxonomy" id="2594794"/>
    <lineage>
        <taxon>Bacteria</taxon>
        <taxon>Pseudomonadati</taxon>
        <taxon>Bacteroidota</taxon>
        <taxon>Cytophagia</taxon>
        <taxon>Cytophagales</taxon>
        <taxon>Hymenobacteraceae</taxon>
        <taxon>Hymenobacter</taxon>
    </lineage>
</organism>
<name>A0A558BZ48_9BACT</name>
<dbReference type="InterPro" id="IPR043738">
    <property type="entry name" value="DUF5683"/>
</dbReference>
<dbReference type="OrthoDB" id="9813910at2"/>
<dbReference type="RefSeq" id="WP_144847082.1">
    <property type="nucleotide sequence ID" value="NZ_VMRJ01000002.1"/>
</dbReference>
<proteinExistence type="predicted"/>
<feature type="domain" description="DUF5683" evidence="2">
    <location>
        <begin position="81"/>
        <end position="237"/>
    </location>
</feature>
<evidence type="ECO:0000313" key="3">
    <source>
        <dbReference type="EMBL" id="TVT41779.1"/>
    </source>
</evidence>
<keyword evidence="4" id="KW-1185">Reference proteome</keyword>
<evidence type="ECO:0000313" key="4">
    <source>
        <dbReference type="Proteomes" id="UP000317624"/>
    </source>
</evidence>
<evidence type="ECO:0000259" key="2">
    <source>
        <dbReference type="Pfam" id="PF18935"/>
    </source>
</evidence>
<dbReference type="AlphaFoldDB" id="A0A558BZ48"/>
<comment type="caution">
    <text evidence="3">The sequence shown here is derived from an EMBL/GenBank/DDBJ whole genome shotgun (WGS) entry which is preliminary data.</text>
</comment>
<keyword evidence="1" id="KW-0732">Signal</keyword>
<sequence length="245" mass="27213">MQHPLHAAPRWAWFLGLLLCLGLARPAWAQLPSTAVVDPDLTRPMTDTARVAPKLTKKQKREQAAADSALKTERLFGLRLTRPQKALILAGIAPGAGQIYNKKYWKLPLVYGLLGTLGTVEYFFQTHYSAYRDAKRLIEREPTKYLPLVANAASTPVPDFRKGAENENSTARIESGIVFYRRNRDLYILLFLAGHGLQMLDAIVDANLHDFDVGKDLTLHWQPALLPVPGQLIPGVGATIALRAK</sequence>
<feature type="chain" id="PRO_5035302788" description="DUF5683 domain-containing protein" evidence="1">
    <location>
        <begin position="30"/>
        <end position="245"/>
    </location>
</feature>
<reference evidence="3 4" key="1">
    <citation type="submission" date="2019-07" db="EMBL/GenBank/DDBJ databases">
        <title>Hymenobacter sp. straun FUR1 Genome sequencing and assembly.</title>
        <authorList>
            <person name="Chhetri G."/>
        </authorList>
    </citation>
    <scope>NUCLEOTIDE SEQUENCE [LARGE SCALE GENOMIC DNA]</scope>
    <source>
        <strain evidence="3 4">Fur1</strain>
    </source>
</reference>